<dbReference type="Gene3D" id="1.20.930.20">
    <property type="entry name" value="Adaptor protein Cbl, N-terminal domain"/>
    <property type="match status" value="1"/>
</dbReference>
<dbReference type="InterPro" id="IPR036537">
    <property type="entry name" value="Adaptor_Cbl_N_dom_sf"/>
</dbReference>
<dbReference type="GO" id="GO:0005524">
    <property type="term" value="F:ATP binding"/>
    <property type="evidence" value="ECO:0007669"/>
    <property type="project" value="UniProtKB-KW"/>
</dbReference>
<protein>
    <submittedName>
        <fullName evidence="6">8529_t:CDS:1</fullName>
    </submittedName>
</protein>
<dbReference type="InterPro" id="IPR051681">
    <property type="entry name" value="Ser/Thr_Kinases-Pseudokinases"/>
</dbReference>
<dbReference type="InterPro" id="IPR006597">
    <property type="entry name" value="Sel1-like"/>
</dbReference>
<dbReference type="InterPro" id="IPR000719">
    <property type="entry name" value="Prot_kinase_dom"/>
</dbReference>
<evidence type="ECO:0000259" key="5">
    <source>
        <dbReference type="PROSITE" id="PS50011"/>
    </source>
</evidence>
<feature type="domain" description="Protein kinase" evidence="5">
    <location>
        <begin position="161"/>
        <end position="507"/>
    </location>
</feature>
<dbReference type="PROSITE" id="PS00109">
    <property type="entry name" value="PROTEIN_KINASE_TYR"/>
    <property type="match status" value="1"/>
</dbReference>
<gene>
    <name evidence="6" type="ORF">DEBURN_LOCUS1316</name>
</gene>
<evidence type="ECO:0000256" key="4">
    <source>
        <dbReference type="ARBA" id="ARBA00022840"/>
    </source>
</evidence>
<evidence type="ECO:0000313" key="6">
    <source>
        <dbReference type="EMBL" id="CAG8439464.1"/>
    </source>
</evidence>
<dbReference type="Gene3D" id="1.25.40.10">
    <property type="entry name" value="Tetratricopeptide repeat domain"/>
    <property type="match status" value="1"/>
</dbReference>
<evidence type="ECO:0000313" key="7">
    <source>
        <dbReference type="Proteomes" id="UP000789706"/>
    </source>
</evidence>
<dbReference type="InterPro" id="IPR008266">
    <property type="entry name" value="Tyr_kinase_AS"/>
</dbReference>
<dbReference type="Proteomes" id="UP000789706">
    <property type="component" value="Unassembled WGS sequence"/>
</dbReference>
<dbReference type="SUPFAM" id="SSF56112">
    <property type="entry name" value="Protein kinase-like (PK-like)"/>
    <property type="match status" value="1"/>
</dbReference>
<evidence type="ECO:0000256" key="1">
    <source>
        <dbReference type="ARBA" id="ARBA00022679"/>
    </source>
</evidence>
<dbReference type="InterPro" id="IPR059179">
    <property type="entry name" value="MLKL-like_MCAfunc"/>
</dbReference>
<reference evidence="6" key="1">
    <citation type="submission" date="2021-06" db="EMBL/GenBank/DDBJ databases">
        <authorList>
            <person name="Kallberg Y."/>
            <person name="Tangrot J."/>
            <person name="Rosling A."/>
        </authorList>
    </citation>
    <scope>NUCLEOTIDE SEQUENCE</scope>
    <source>
        <strain evidence="6">AZ414A</strain>
    </source>
</reference>
<dbReference type="Pfam" id="PF22215">
    <property type="entry name" value="MLKL_N"/>
    <property type="match status" value="1"/>
</dbReference>
<dbReference type="Pfam" id="PF08238">
    <property type="entry name" value="Sel1"/>
    <property type="match status" value="2"/>
</dbReference>
<dbReference type="PANTHER" id="PTHR44329">
    <property type="entry name" value="SERINE/THREONINE-PROTEIN KINASE TNNI3K-RELATED"/>
    <property type="match status" value="1"/>
</dbReference>
<dbReference type="GO" id="GO:0004674">
    <property type="term" value="F:protein serine/threonine kinase activity"/>
    <property type="evidence" value="ECO:0007669"/>
    <property type="project" value="TreeGrafter"/>
</dbReference>
<evidence type="ECO:0000256" key="3">
    <source>
        <dbReference type="ARBA" id="ARBA00022777"/>
    </source>
</evidence>
<keyword evidence="1" id="KW-0808">Transferase</keyword>
<name>A0A9N8YQH8_9GLOM</name>
<dbReference type="InterPro" id="IPR011009">
    <property type="entry name" value="Kinase-like_dom_sf"/>
</dbReference>
<comment type="caution">
    <text evidence="6">The sequence shown here is derived from an EMBL/GenBank/DDBJ whole genome shotgun (WGS) entry which is preliminary data.</text>
</comment>
<dbReference type="OrthoDB" id="2314769at2759"/>
<keyword evidence="4" id="KW-0067">ATP-binding</keyword>
<dbReference type="PANTHER" id="PTHR44329:SF288">
    <property type="entry name" value="MITOGEN-ACTIVATED PROTEIN KINASE KINASE KINASE 20"/>
    <property type="match status" value="1"/>
</dbReference>
<dbReference type="InterPro" id="IPR054000">
    <property type="entry name" value="MLKL_N"/>
</dbReference>
<dbReference type="CDD" id="cd21037">
    <property type="entry name" value="MLKL_NTD"/>
    <property type="match status" value="1"/>
</dbReference>
<dbReference type="SUPFAM" id="SSF81901">
    <property type="entry name" value="HCP-like"/>
    <property type="match status" value="1"/>
</dbReference>
<evidence type="ECO:0000256" key="2">
    <source>
        <dbReference type="ARBA" id="ARBA00022741"/>
    </source>
</evidence>
<dbReference type="SMART" id="SM00671">
    <property type="entry name" value="SEL1"/>
    <property type="match status" value="2"/>
</dbReference>
<dbReference type="AlphaFoldDB" id="A0A9N8YQH8"/>
<dbReference type="Gene3D" id="1.10.510.10">
    <property type="entry name" value="Transferase(Phosphotransferase) domain 1"/>
    <property type="match status" value="1"/>
</dbReference>
<dbReference type="Pfam" id="PF07714">
    <property type="entry name" value="PK_Tyr_Ser-Thr"/>
    <property type="match status" value="1"/>
</dbReference>
<dbReference type="InterPro" id="IPR001245">
    <property type="entry name" value="Ser-Thr/Tyr_kinase_cat_dom"/>
</dbReference>
<dbReference type="PROSITE" id="PS50011">
    <property type="entry name" value="PROTEIN_KINASE_DOM"/>
    <property type="match status" value="1"/>
</dbReference>
<sequence>MNYNAKFAITIGEAFFTHFAPLFAEVSSLVKEITKAYETAQLNKRTCIALIDRIQAAEAAVNILKRHKKENEEIFRKKEYYDSFQRFITILQSIKTYIQKVTQLTGIRQFISNDSIKENFTFLINEFDSCVANLHLSIFIANEEQRKKDIEILEEDLKEMAKFMESIGGGVTNLLAMGEEQSKQSKQITHMLEYIQVLLKSNPGIQELQPNLINFEDYVDINGKEEKRGKLYKKINKKTLVNVACKPIGTDGIEDKRELAILGKLEKSPYIIKFLGISCGTSEKVLVYEWAEYGSLREFYMKYQIRWNHKLKIAADICRGLVFLHGCEIFHHDIRCANILITENLTPKIANFNASRDYNEKSLKQKNMKQIKNILNWMAPEKMYQHMQKISGNKEFYVPYTVQCEIFSFGMLLWELAFERIPYEGWDTDTIYSHVMKGGRESFHPEPEPNSLQVKFFKIITWKHDPGDRKDLLYIFNKLNDVFNENFANPDDEKMSFEPLLSMQDGITAHKRKEYNKAWKCFNGHSDIGKNYLAIYWKAYYLWEGLGGVECDKVTACELFKKAADNGNPDAQLRYAFALKEMSEKVDSALFMKYLMMAVNGGNTAAQYLIGDIYVNGKLGFEVDKPKGIEYLKLAALKDHLKAKEALNTINLKQ</sequence>
<accession>A0A9N8YQH8</accession>
<keyword evidence="3" id="KW-0418">Kinase</keyword>
<dbReference type="EMBL" id="CAJVPK010000057">
    <property type="protein sequence ID" value="CAG8439464.1"/>
    <property type="molecule type" value="Genomic_DNA"/>
</dbReference>
<organism evidence="6 7">
    <name type="scientific">Diversispora eburnea</name>
    <dbReference type="NCBI Taxonomy" id="1213867"/>
    <lineage>
        <taxon>Eukaryota</taxon>
        <taxon>Fungi</taxon>
        <taxon>Fungi incertae sedis</taxon>
        <taxon>Mucoromycota</taxon>
        <taxon>Glomeromycotina</taxon>
        <taxon>Glomeromycetes</taxon>
        <taxon>Diversisporales</taxon>
        <taxon>Diversisporaceae</taxon>
        <taxon>Diversispora</taxon>
    </lineage>
</organism>
<proteinExistence type="predicted"/>
<dbReference type="GO" id="GO:0007166">
    <property type="term" value="P:cell surface receptor signaling pathway"/>
    <property type="evidence" value="ECO:0007669"/>
    <property type="project" value="InterPro"/>
</dbReference>
<keyword evidence="7" id="KW-1185">Reference proteome</keyword>
<keyword evidence="2" id="KW-0547">Nucleotide-binding</keyword>
<dbReference type="InterPro" id="IPR011990">
    <property type="entry name" value="TPR-like_helical_dom_sf"/>
</dbReference>